<dbReference type="AlphaFoldDB" id="A0A0A1MZ48"/>
<proteinExistence type="predicted"/>
<sequence length="64" mass="6798">MEKNSIWLPLVASVGIGAATFYSMTNQQQNVGQALQQAAPFFSSKQKSGSGNKETETLGPFGMS</sequence>
<reference evidence="3 4" key="1">
    <citation type="submission" date="2014-11" db="EMBL/GenBank/DDBJ databases">
        <authorList>
            <person name="Urmite Genomes Urmite Genomes"/>
        </authorList>
    </citation>
    <scope>NUCLEOTIDE SEQUENCE [LARGE SCALE GENOMIC DNA]</scope>
    <source>
        <strain evidence="3 4">Oc5</strain>
    </source>
</reference>
<feature type="region of interest" description="Disordered" evidence="1">
    <location>
        <begin position="42"/>
        <end position="64"/>
    </location>
</feature>
<feature type="compositionally biased region" description="Polar residues" evidence="1">
    <location>
        <begin position="43"/>
        <end position="52"/>
    </location>
</feature>
<feature type="transmembrane region" description="Helical" evidence="2">
    <location>
        <begin position="6"/>
        <end position="24"/>
    </location>
</feature>
<evidence type="ECO:0000313" key="4">
    <source>
        <dbReference type="Proteomes" id="UP000040453"/>
    </source>
</evidence>
<protein>
    <submittedName>
        <fullName evidence="3">Uncharacterized protein</fullName>
    </submittedName>
</protein>
<evidence type="ECO:0000256" key="1">
    <source>
        <dbReference type="SAM" id="MobiDB-lite"/>
    </source>
</evidence>
<keyword evidence="2" id="KW-0472">Membrane</keyword>
<organism evidence="3 4">
    <name type="scientific">Oceanobacillus oncorhynchi</name>
    <dbReference type="NCBI Taxonomy" id="545501"/>
    <lineage>
        <taxon>Bacteria</taxon>
        <taxon>Bacillati</taxon>
        <taxon>Bacillota</taxon>
        <taxon>Bacilli</taxon>
        <taxon>Bacillales</taxon>
        <taxon>Bacillaceae</taxon>
        <taxon>Oceanobacillus</taxon>
    </lineage>
</organism>
<dbReference type="STRING" id="545501.BN997_04586"/>
<evidence type="ECO:0000313" key="3">
    <source>
        <dbReference type="EMBL" id="CEI84632.1"/>
    </source>
</evidence>
<gene>
    <name evidence="3" type="ORF">BN997_04586</name>
</gene>
<evidence type="ECO:0000256" key="2">
    <source>
        <dbReference type="SAM" id="Phobius"/>
    </source>
</evidence>
<dbReference type="Proteomes" id="UP000040453">
    <property type="component" value="Unassembled WGS sequence"/>
</dbReference>
<dbReference type="RefSeq" id="WP_042535593.1">
    <property type="nucleotide sequence ID" value="NZ_CAXOIH010000019.1"/>
</dbReference>
<dbReference type="EMBL" id="CDGG01000001">
    <property type="protein sequence ID" value="CEI84632.1"/>
    <property type="molecule type" value="Genomic_DNA"/>
</dbReference>
<accession>A0A0A1MZ48</accession>
<name>A0A0A1MZ48_9BACI</name>
<keyword evidence="2" id="KW-1133">Transmembrane helix</keyword>
<keyword evidence="4" id="KW-1185">Reference proteome</keyword>
<keyword evidence="2" id="KW-0812">Transmembrane</keyword>